<protein>
    <submittedName>
        <fullName evidence="2">Uncharacterized protein</fullName>
    </submittedName>
</protein>
<gene>
    <name evidence="2" type="ORF">SAMN06295984_2355</name>
</gene>
<feature type="transmembrane region" description="Helical" evidence="1">
    <location>
        <begin position="6"/>
        <end position="22"/>
    </location>
</feature>
<keyword evidence="1" id="KW-0472">Membrane</keyword>
<keyword evidence="3" id="KW-1185">Reference proteome</keyword>
<name>A0A1Y6FPS5_9SPHN</name>
<feature type="transmembrane region" description="Helical" evidence="1">
    <location>
        <begin position="29"/>
        <end position="48"/>
    </location>
</feature>
<dbReference type="RefSeq" id="WP_003045107.1">
    <property type="nucleotide sequence ID" value="NZ_FXWL01000002.1"/>
</dbReference>
<feature type="transmembrane region" description="Helical" evidence="1">
    <location>
        <begin position="113"/>
        <end position="131"/>
    </location>
</feature>
<dbReference type="GeneID" id="303001994"/>
<evidence type="ECO:0000256" key="1">
    <source>
        <dbReference type="SAM" id="Phobius"/>
    </source>
</evidence>
<dbReference type="Proteomes" id="UP000194469">
    <property type="component" value="Unassembled WGS sequence"/>
</dbReference>
<evidence type="ECO:0000313" key="2">
    <source>
        <dbReference type="EMBL" id="SMQ76935.1"/>
    </source>
</evidence>
<keyword evidence="1" id="KW-1133">Transmembrane helix</keyword>
<proteinExistence type="predicted"/>
<accession>A0A1Y6FPS5</accession>
<keyword evidence="1" id="KW-0812">Transmembrane</keyword>
<dbReference type="EMBL" id="FXWL01000002">
    <property type="protein sequence ID" value="SMQ76935.1"/>
    <property type="molecule type" value="Genomic_DNA"/>
</dbReference>
<feature type="transmembrane region" description="Helical" evidence="1">
    <location>
        <begin position="54"/>
        <end position="75"/>
    </location>
</feature>
<evidence type="ECO:0000313" key="3">
    <source>
        <dbReference type="Proteomes" id="UP000194469"/>
    </source>
</evidence>
<dbReference type="AlphaFoldDB" id="A0A1Y6FPS5"/>
<reference evidence="3" key="1">
    <citation type="submission" date="2017-04" db="EMBL/GenBank/DDBJ databases">
        <authorList>
            <person name="Varghese N."/>
            <person name="Submissions S."/>
        </authorList>
    </citation>
    <scope>NUCLEOTIDE SEQUENCE [LARGE SCALE GENOMIC DNA]</scope>
    <source>
        <strain evidence="3">UI2</strain>
    </source>
</reference>
<organism evidence="2 3">
    <name type="scientific">Sphingopyxis terrae subsp. ummariensis</name>
    <dbReference type="NCBI Taxonomy" id="429001"/>
    <lineage>
        <taxon>Bacteria</taxon>
        <taxon>Pseudomonadati</taxon>
        <taxon>Pseudomonadota</taxon>
        <taxon>Alphaproteobacteria</taxon>
        <taxon>Sphingomonadales</taxon>
        <taxon>Sphingomonadaceae</taxon>
        <taxon>Sphingopyxis</taxon>
    </lineage>
</organism>
<sequence length="151" mass="17619">MIWGYIYLFVLLSVLVYVQWAGERETRFAIWTVFVASVLTPAALIISGTRFETFSLLLTLLDFVMLAVYLGHALVSRRYWTLCLPAFQLITCMTHLTKLVLPDLWPRLYSAGQGFWAYPQMLVIVLATAWFQADRRRRRKQNDDPARRNAR</sequence>